<reference evidence="4 5" key="1">
    <citation type="submission" date="2017-01" db="EMBL/GenBank/DDBJ databases">
        <authorList>
            <person name="Mah S.A."/>
            <person name="Swanson W.J."/>
            <person name="Moy G.W."/>
            <person name="Vacquier V.D."/>
        </authorList>
    </citation>
    <scope>NUCLEOTIDE SEQUENCE [LARGE SCALE GENOMIC DNA]</scope>
    <source>
        <strain evidence="4 5">DSM 11589</strain>
    </source>
</reference>
<dbReference type="GO" id="GO:0006935">
    <property type="term" value="P:chemotaxis"/>
    <property type="evidence" value="ECO:0007669"/>
    <property type="project" value="UniProtKB-UniRule"/>
</dbReference>
<evidence type="ECO:0000256" key="3">
    <source>
        <dbReference type="HAMAP-Rule" id="MF_01440"/>
    </source>
</evidence>
<dbReference type="HAMAP" id="MF_01440">
    <property type="entry name" value="CheD"/>
    <property type="match status" value="1"/>
</dbReference>
<dbReference type="PANTHER" id="PTHR35147">
    <property type="entry name" value="CHEMORECEPTOR GLUTAMINE DEAMIDASE CHED-RELATED"/>
    <property type="match status" value="1"/>
</dbReference>
<dbReference type="InterPro" id="IPR011324">
    <property type="entry name" value="Cytotoxic_necrot_fac-like_cat"/>
</dbReference>
<dbReference type="GO" id="GO:0050568">
    <property type="term" value="F:protein-glutamine glutaminase activity"/>
    <property type="evidence" value="ECO:0007669"/>
    <property type="project" value="UniProtKB-UniRule"/>
</dbReference>
<dbReference type="CDD" id="cd16352">
    <property type="entry name" value="CheD"/>
    <property type="match status" value="1"/>
</dbReference>
<organism evidence="4 5">
    <name type="scientific">Insolitispirillum peregrinum</name>
    <dbReference type="NCBI Taxonomy" id="80876"/>
    <lineage>
        <taxon>Bacteria</taxon>
        <taxon>Pseudomonadati</taxon>
        <taxon>Pseudomonadota</taxon>
        <taxon>Alphaproteobacteria</taxon>
        <taxon>Rhodospirillales</taxon>
        <taxon>Novispirillaceae</taxon>
        <taxon>Insolitispirillum</taxon>
    </lineage>
</organism>
<evidence type="ECO:0000256" key="2">
    <source>
        <dbReference type="ARBA" id="ARBA00022801"/>
    </source>
</evidence>
<dbReference type="RefSeq" id="WP_076401702.1">
    <property type="nucleotide sequence ID" value="NZ_FTOA01000007.1"/>
</dbReference>
<sequence length="182" mass="19367">MPSSAGLSLLYYDRAFGGTVRRVPQGACVLAEQDEVLATLLGSCVAVCLRDRTRGIGGMNHFLMPSPGGDQPLFPAHADHPYGEDAMEHLLSTLLAQGAQRDTLEAKVFGGAEMVPVLEGVGKRNADCALRFLNGQGLTPVAQDLGGTASRRVYFQPCTGKVWVRRRQAQQTRPATSGGTPS</sequence>
<dbReference type="Gene3D" id="3.30.1330.200">
    <property type="match status" value="1"/>
</dbReference>
<dbReference type="STRING" id="80876.SAMN05421779_107101"/>
<proteinExistence type="inferred from homology"/>
<evidence type="ECO:0000313" key="5">
    <source>
        <dbReference type="Proteomes" id="UP000185678"/>
    </source>
</evidence>
<comment type="similarity">
    <text evidence="3">Belongs to the CheD family.</text>
</comment>
<dbReference type="AlphaFoldDB" id="A0A1N7PMP5"/>
<dbReference type="SUPFAM" id="SSF64438">
    <property type="entry name" value="CNF1/YfiH-like putative cysteine hydrolases"/>
    <property type="match status" value="1"/>
</dbReference>
<evidence type="ECO:0000256" key="1">
    <source>
        <dbReference type="ARBA" id="ARBA00022500"/>
    </source>
</evidence>
<dbReference type="Pfam" id="PF03975">
    <property type="entry name" value="CheD"/>
    <property type="match status" value="1"/>
</dbReference>
<name>A0A1N7PMP5_9PROT</name>
<accession>A0A1N7PMP5</accession>
<dbReference type="EC" id="3.5.1.44" evidence="3"/>
<keyword evidence="5" id="KW-1185">Reference proteome</keyword>
<keyword evidence="1 3" id="KW-0145">Chemotaxis</keyword>
<dbReference type="EMBL" id="FTOA01000007">
    <property type="protein sequence ID" value="SIT11903.1"/>
    <property type="molecule type" value="Genomic_DNA"/>
</dbReference>
<dbReference type="Proteomes" id="UP000185678">
    <property type="component" value="Unassembled WGS sequence"/>
</dbReference>
<comment type="function">
    <text evidence="3">Probably deamidates glutamine residues to glutamate on methyl-accepting chemotaxis receptors (MCPs), playing an important role in chemotaxis.</text>
</comment>
<dbReference type="InterPro" id="IPR005659">
    <property type="entry name" value="Chemorcpt_Glu_NH3ase_CheD"/>
</dbReference>
<keyword evidence="2 3" id="KW-0378">Hydrolase</keyword>
<gene>
    <name evidence="3" type="primary">cheD</name>
    <name evidence="4" type="ORF">SAMN05421779_107101</name>
</gene>
<protein>
    <recommendedName>
        <fullName evidence="3">Probable chemoreceptor glutamine deamidase CheD</fullName>
        <ecNumber evidence="3">3.5.1.44</ecNumber>
    </recommendedName>
</protein>
<comment type="catalytic activity">
    <reaction evidence="3">
        <text>L-glutaminyl-[protein] + H2O = L-glutamyl-[protein] + NH4(+)</text>
        <dbReference type="Rhea" id="RHEA:16441"/>
        <dbReference type="Rhea" id="RHEA-COMP:10207"/>
        <dbReference type="Rhea" id="RHEA-COMP:10208"/>
        <dbReference type="ChEBI" id="CHEBI:15377"/>
        <dbReference type="ChEBI" id="CHEBI:28938"/>
        <dbReference type="ChEBI" id="CHEBI:29973"/>
        <dbReference type="ChEBI" id="CHEBI:30011"/>
        <dbReference type="EC" id="3.5.1.44"/>
    </reaction>
</comment>
<evidence type="ECO:0000313" key="4">
    <source>
        <dbReference type="EMBL" id="SIT11903.1"/>
    </source>
</evidence>
<dbReference type="PANTHER" id="PTHR35147:SF3">
    <property type="entry name" value="CHEMORECEPTOR GLUTAMINE DEAMIDASE CHED 1-RELATED"/>
    <property type="match status" value="1"/>
</dbReference>
<dbReference type="InterPro" id="IPR038592">
    <property type="entry name" value="CheD-like_sf"/>
</dbReference>
<dbReference type="OrthoDB" id="9807202at2"/>